<organism evidence="2 3">
    <name type="scientific">Streptomyces spinoverrucosus</name>
    <dbReference type="NCBI Taxonomy" id="284043"/>
    <lineage>
        <taxon>Bacteria</taxon>
        <taxon>Bacillati</taxon>
        <taxon>Actinomycetota</taxon>
        <taxon>Actinomycetes</taxon>
        <taxon>Kitasatosporales</taxon>
        <taxon>Streptomycetaceae</taxon>
        <taxon>Streptomyces</taxon>
    </lineage>
</organism>
<proteinExistence type="predicted"/>
<sequence length="94" mass="10255">MRLILREWTSGSGRPRHKPTSRITEQRRPLTGAPAKGLGDLPAPPPTAIPELGTNKRFGYDTGGFRPSTRKGPDGRADLFRPRATGLRRGKGLP</sequence>
<dbReference type="EMBL" id="BJND01000071">
    <property type="protein sequence ID" value="GEC09398.1"/>
    <property type="molecule type" value="Genomic_DNA"/>
</dbReference>
<dbReference type="Proteomes" id="UP000317881">
    <property type="component" value="Unassembled WGS sequence"/>
</dbReference>
<feature type="region of interest" description="Disordered" evidence="1">
    <location>
        <begin position="1"/>
        <end position="94"/>
    </location>
</feature>
<evidence type="ECO:0000256" key="1">
    <source>
        <dbReference type="SAM" id="MobiDB-lite"/>
    </source>
</evidence>
<gene>
    <name evidence="2" type="ORF">SSP24_70530</name>
</gene>
<comment type="caution">
    <text evidence="2">The sequence shown here is derived from an EMBL/GenBank/DDBJ whole genome shotgun (WGS) entry which is preliminary data.</text>
</comment>
<feature type="compositionally biased region" description="Basic and acidic residues" evidence="1">
    <location>
        <begin position="71"/>
        <end position="81"/>
    </location>
</feature>
<evidence type="ECO:0000313" key="2">
    <source>
        <dbReference type="EMBL" id="GEC09398.1"/>
    </source>
</evidence>
<protein>
    <submittedName>
        <fullName evidence="2">Uncharacterized protein</fullName>
    </submittedName>
</protein>
<evidence type="ECO:0000313" key="3">
    <source>
        <dbReference type="Proteomes" id="UP000317881"/>
    </source>
</evidence>
<reference evidence="2 3" key="1">
    <citation type="submission" date="2019-06" db="EMBL/GenBank/DDBJ databases">
        <title>Whole genome shotgun sequence of Streptomyces spinoverrucosus NBRC 14228.</title>
        <authorList>
            <person name="Hosoyama A."/>
            <person name="Uohara A."/>
            <person name="Ohji S."/>
            <person name="Ichikawa N."/>
        </authorList>
    </citation>
    <scope>NUCLEOTIDE SEQUENCE [LARGE SCALE GENOMIC DNA]</scope>
    <source>
        <strain evidence="2 3">NBRC 14228</strain>
    </source>
</reference>
<keyword evidence="3" id="KW-1185">Reference proteome</keyword>
<accession>A0A4Y3VT29</accession>
<name>A0A4Y3VT29_9ACTN</name>
<dbReference type="AlphaFoldDB" id="A0A4Y3VT29"/>